<comment type="caution">
    <text evidence="1">The sequence shown here is derived from an EMBL/GenBank/DDBJ whole genome shotgun (WGS) entry which is preliminary data.</text>
</comment>
<sequence>MMDGKELLFSFSKRDMDELGSFIKENIERLRNNKSIELIESSTDIIGGFTLEDKKSGVLADFSIKTLIDEGKEYMGRMLYEKLDEVLKV</sequence>
<name>A0A645BTH2_9ZZZZ</name>
<gene>
    <name evidence="1" type="ORF">SDC9_115475</name>
</gene>
<accession>A0A645BTH2</accession>
<dbReference type="AlphaFoldDB" id="A0A645BTH2"/>
<dbReference type="EMBL" id="VSSQ01022314">
    <property type="protein sequence ID" value="MPM68542.1"/>
    <property type="molecule type" value="Genomic_DNA"/>
</dbReference>
<organism evidence="1">
    <name type="scientific">bioreactor metagenome</name>
    <dbReference type="NCBI Taxonomy" id="1076179"/>
    <lineage>
        <taxon>unclassified sequences</taxon>
        <taxon>metagenomes</taxon>
        <taxon>ecological metagenomes</taxon>
    </lineage>
</organism>
<proteinExistence type="predicted"/>
<dbReference type="SUPFAM" id="SSF160527">
    <property type="entry name" value="V-type ATPase subunit E-like"/>
    <property type="match status" value="1"/>
</dbReference>
<dbReference type="Gene3D" id="3.30.2320.30">
    <property type="entry name" value="ATP synthase, E subunit, C-terminal"/>
    <property type="match status" value="1"/>
</dbReference>
<evidence type="ECO:0000313" key="1">
    <source>
        <dbReference type="EMBL" id="MPM68542.1"/>
    </source>
</evidence>
<reference evidence="1" key="1">
    <citation type="submission" date="2019-08" db="EMBL/GenBank/DDBJ databases">
        <authorList>
            <person name="Kucharzyk K."/>
            <person name="Murdoch R.W."/>
            <person name="Higgins S."/>
            <person name="Loffler F."/>
        </authorList>
    </citation>
    <scope>NUCLEOTIDE SEQUENCE</scope>
</reference>
<dbReference type="InterPro" id="IPR038495">
    <property type="entry name" value="ATPase_E_C"/>
</dbReference>
<protein>
    <submittedName>
        <fullName evidence="1">Uncharacterized protein</fullName>
    </submittedName>
</protein>